<evidence type="ECO:0000313" key="2">
    <source>
        <dbReference type="EMBL" id="KAK9829939.1"/>
    </source>
</evidence>
<sequence length="281" mass="31091">MLQQRLRRSRFESVRRPLCTASGTGGISDQPGHVAPSRRQLLAASMAVAAATLVGLGPQAAQAAEATAATQFGSLHNGTLAYEFQYPLQTAKGKSLPLIMSRKPERYSSAAPLSADARQRIVVEFVDIIDNVTVSMSVGPPSGVLNGREPQDWKPKEVANTVLTDRSTARITTGQRVSLNLVENATQEDREGTRYWVFEHISQGSPTLLNKEKESYRHAIAATSWRKGNNGVPYLYTVNMACPEELWPELEPMFQQAIASFRLTTPTREYVAPDEQPWRFF</sequence>
<dbReference type="InterPro" id="IPR006311">
    <property type="entry name" value="TAT_signal"/>
</dbReference>
<dbReference type="SUPFAM" id="SSF55724">
    <property type="entry name" value="Mog1p/PsbP-like"/>
    <property type="match status" value="1"/>
</dbReference>
<dbReference type="Proteomes" id="UP001489004">
    <property type="component" value="Unassembled WGS sequence"/>
</dbReference>
<proteinExistence type="predicted"/>
<comment type="caution">
    <text evidence="2">The sequence shown here is derived from an EMBL/GenBank/DDBJ whole genome shotgun (WGS) entry which is preliminary data.</text>
</comment>
<dbReference type="Gene3D" id="3.40.1000.10">
    <property type="entry name" value="Mog1/PsbP, alpha/beta/alpha sandwich"/>
    <property type="match status" value="1"/>
</dbReference>
<feature type="domain" description="PsbP C-terminal" evidence="1">
    <location>
        <begin position="154"/>
        <end position="262"/>
    </location>
</feature>
<protein>
    <recommendedName>
        <fullName evidence="1">PsbP C-terminal domain-containing protein</fullName>
    </recommendedName>
</protein>
<dbReference type="InterPro" id="IPR016123">
    <property type="entry name" value="Mog1/PsbP_a/b/a-sand"/>
</dbReference>
<evidence type="ECO:0000313" key="3">
    <source>
        <dbReference type="Proteomes" id="UP001489004"/>
    </source>
</evidence>
<dbReference type="PANTHER" id="PTHR31407">
    <property type="match status" value="1"/>
</dbReference>
<dbReference type="InterPro" id="IPR002683">
    <property type="entry name" value="PsbP_C"/>
</dbReference>
<dbReference type="EMBL" id="JALJOR010000001">
    <property type="protein sequence ID" value="KAK9829939.1"/>
    <property type="molecule type" value="Genomic_DNA"/>
</dbReference>
<reference evidence="2 3" key="1">
    <citation type="journal article" date="2024" name="Nat. Commun.">
        <title>Phylogenomics reveals the evolutionary origins of lichenization in chlorophyte algae.</title>
        <authorList>
            <person name="Puginier C."/>
            <person name="Libourel C."/>
            <person name="Otte J."/>
            <person name="Skaloud P."/>
            <person name="Haon M."/>
            <person name="Grisel S."/>
            <person name="Petersen M."/>
            <person name="Berrin J.G."/>
            <person name="Delaux P.M."/>
            <person name="Dal Grande F."/>
            <person name="Keller J."/>
        </authorList>
    </citation>
    <scope>NUCLEOTIDE SEQUENCE [LARGE SCALE GENOMIC DNA]</scope>
    <source>
        <strain evidence="2 3">SAG 2043</strain>
    </source>
</reference>
<dbReference type="GO" id="GO:0005509">
    <property type="term" value="F:calcium ion binding"/>
    <property type="evidence" value="ECO:0007669"/>
    <property type="project" value="InterPro"/>
</dbReference>
<dbReference type="PANTHER" id="PTHR31407:SF7">
    <property type="entry name" value="PSBP DOMAIN-CONTAINING PROTEIN 5, CHLOROPLASTIC"/>
    <property type="match status" value="1"/>
</dbReference>
<accession>A0AAW1R8I3</accession>
<dbReference type="GO" id="GO:0015979">
    <property type="term" value="P:photosynthesis"/>
    <property type="evidence" value="ECO:0007669"/>
    <property type="project" value="InterPro"/>
</dbReference>
<organism evidence="2 3">
    <name type="scientific">[Myrmecia] bisecta</name>
    <dbReference type="NCBI Taxonomy" id="41462"/>
    <lineage>
        <taxon>Eukaryota</taxon>
        <taxon>Viridiplantae</taxon>
        <taxon>Chlorophyta</taxon>
        <taxon>core chlorophytes</taxon>
        <taxon>Trebouxiophyceae</taxon>
        <taxon>Trebouxiales</taxon>
        <taxon>Trebouxiaceae</taxon>
        <taxon>Myrmecia</taxon>
    </lineage>
</organism>
<name>A0AAW1R8I3_9CHLO</name>
<gene>
    <name evidence="2" type="ORF">WJX72_008758</name>
</gene>
<keyword evidence="3" id="KW-1185">Reference proteome</keyword>
<dbReference type="GO" id="GO:0019898">
    <property type="term" value="C:extrinsic component of membrane"/>
    <property type="evidence" value="ECO:0007669"/>
    <property type="project" value="InterPro"/>
</dbReference>
<dbReference type="AlphaFoldDB" id="A0AAW1R8I3"/>
<dbReference type="GO" id="GO:0009654">
    <property type="term" value="C:photosystem II oxygen evolving complex"/>
    <property type="evidence" value="ECO:0007669"/>
    <property type="project" value="InterPro"/>
</dbReference>
<evidence type="ECO:0000259" key="1">
    <source>
        <dbReference type="Pfam" id="PF01789"/>
    </source>
</evidence>
<dbReference type="PROSITE" id="PS51318">
    <property type="entry name" value="TAT"/>
    <property type="match status" value="1"/>
</dbReference>
<dbReference type="Pfam" id="PF01789">
    <property type="entry name" value="PsbP"/>
    <property type="match status" value="1"/>
</dbReference>